<evidence type="ECO:0000313" key="1">
    <source>
        <dbReference type="EMBL" id="MPC48955.1"/>
    </source>
</evidence>
<gene>
    <name evidence="1" type="ORF">E2C01_042742</name>
</gene>
<dbReference type="EMBL" id="VSRR010008577">
    <property type="protein sequence ID" value="MPC48955.1"/>
    <property type="molecule type" value="Genomic_DNA"/>
</dbReference>
<accession>A0A5B7FUD5</accession>
<sequence>MEEGHINTLSLADAVTFKYWRHYQELRTSPGAEGTSGVGFLGGTDLPRSEIQHLPLCWQGMDYPALNSLPTKSNTIQLNSTLASHPEVLPTPVILAKMELPPPFAQ</sequence>
<name>A0A5B7FUD5_PORTR</name>
<dbReference type="AlphaFoldDB" id="A0A5B7FUD5"/>
<dbReference type="Proteomes" id="UP000324222">
    <property type="component" value="Unassembled WGS sequence"/>
</dbReference>
<evidence type="ECO:0000313" key="2">
    <source>
        <dbReference type="Proteomes" id="UP000324222"/>
    </source>
</evidence>
<keyword evidence="2" id="KW-1185">Reference proteome</keyword>
<proteinExistence type="predicted"/>
<reference evidence="1 2" key="1">
    <citation type="submission" date="2019-05" db="EMBL/GenBank/DDBJ databases">
        <title>Another draft genome of Portunus trituberculatus and its Hox gene families provides insights of decapod evolution.</title>
        <authorList>
            <person name="Jeong J.-H."/>
            <person name="Song I."/>
            <person name="Kim S."/>
            <person name="Choi T."/>
            <person name="Kim D."/>
            <person name="Ryu S."/>
            <person name="Kim W."/>
        </authorList>
    </citation>
    <scope>NUCLEOTIDE SEQUENCE [LARGE SCALE GENOMIC DNA]</scope>
    <source>
        <tissue evidence="1">Muscle</tissue>
    </source>
</reference>
<protein>
    <submittedName>
        <fullName evidence="1">Uncharacterized protein</fullName>
    </submittedName>
</protein>
<organism evidence="1 2">
    <name type="scientific">Portunus trituberculatus</name>
    <name type="common">Swimming crab</name>
    <name type="synonym">Neptunus trituberculatus</name>
    <dbReference type="NCBI Taxonomy" id="210409"/>
    <lineage>
        <taxon>Eukaryota</taxon>
        <taxon>Metazoa</taxon>
        <taxon>Ecdysozoa</taxon>
        <taxon>Arthropoda</taxon>
        <taxon>Crustacea</taxon>
        <taxon>Multicrustacea</taxon>
        <taxon>Malacostraca</taxon>
        <taxon>Eumalacostraca</taxon>
        <taxon>Eucarida</taxon>
        <taxon>Decapoda</taxon>
        <taxon>Pleocyemata</taxon>
        <taxon>Brachyura</taxon>
        <taxon>Eubrachyura</taxon>
        <taxon>Portunoidea</taxon>
        <taxon>Portunidae</taxon>
        <taxon>Portuninae</taxon>
        <taxon>Portunus</taxon>
    </lineage>
</organism>
<comment type="caution">
    <text evidence="1">The sequence shown here is derived from an EMBL/GenBank/DDBJ whole genome shotgun (WGS) entry which is preliminary data.</text>
</comment>